<dbReference type="PANTHER" id="PTHR38459:SF1">
    <property type="entry name" value="PROPHAGE BACTOPRENOL-LINKED GLUCOSE TRANSLOCASE HOMOLOG"/>
    <property type="match status" value="1"/>
</dbReference>
<keyword evidence="5 6" id="KW-0472">Membrane</keyword>
<sequence>MSLNQHIVDRIPEGWLATLVKHAEALKFLIVGGICFVVTFVLFFGLKWTVLHDKPVTANVIAVLVATVLSYVLNREWSFTQRGGRQRHHEAALFFVVAGIGMAINQVPLYISSYVFHLRTPNVSVFVENIADFVSTSLIGTLLAMAFRWWAMRRYVFPIDESQPTPLLSAER</sequence>
<feature type="domain" description="GtrA/DPMS transmembrane" evidence="7">
    <location>
        <begin position="27"/>
        <end position="157"/>
    </location>
</feature>
<keyword evidence="9" id="KW-1185">Reference proteome</keyword>
<feature type="transmembrane region" description="Helical" evidence="6">
    <location>
        <begin position="56"/>
        <end position="73"/>
    </location>
</feature>
<keyword evidence="3 6" id="KW-0812">Transmembrane</keyword>
<evidence type="ECO:0000256" key="1">
    <source>
        <dbReference type="ARBA" id="ARBA00004141"/>
    </source>
</evidence>
<evidence type="ECO:0000259" key="7">
    <source>
        <dbReference type="Pfam" id="PF04138"/>
    </source>
</evidence>
<dbReference type="GO" id="GO:0005886">
    <property type="term" value="C:plasma membrane"/>
    <property type="evidence" value="ECO:0007669"/>
    <property type="project" value="TreeGrafter"/>
</dbReference>
<evidence type="ECO:0000256" key="2">
    <source>
        <dbReference type="ARBA" id="ARBA00009399"/>
    </source>
</evidence>
<feature type="transmembrane region" description="Helical" evidence="6">
    <location>
        <begin position="93"/>
        <end position="113"/>
    </location>
</feature>
<evidence type="ECO:0000313" key="8">
    <source>
        <dbReference type="EMBL" id="KAA0023489.1"/>
    </source>
</evidence>
<evidence type="ECO:0000313" key="9">
    <source>
        <dbReference type="Proteomes" id="UP000322244"/>
    </source>
</evidence>
<comment type="caution">
    <text evidence="8">The sequence shown here is derived from an EMBL/GenBank/DDBJ whole genome shotgun (WGS) entry which is preliminary data.</text>
</comment>
<comment type="similarity">
    <text evidence="2">Belongs to the GtrA family.</text>
</comment>
<protein>
    <submittedName>
        <fullName evidence="8">GtrA family protein</fullName>
    </submittedName>
</protein>
<feature type="transmembrane region" description="Helical" evidence="6">
    <location>
        <begin position="28"/>
        <end position="50"/>
    </location>
</feature>
<proteinExistence type="inferred from homology"/>
<keyword evidence="4 6" id="KW-1133">Transmembrane helix</keyword>
<dbReference type="PANTHER" id="PTHR38459">
    <property type="entry name" value="PROPHAGE BACTOPRENOL-LINKED GLUCOSE TRANSLOCASE HOMOLOG"/>
    <property type="match status" value="1"/>
</dbReference>
<evidence type="ECO:0000256" key="3">
    <source>
        <dbReference type="ARBA" id="ARBA00022692"/>
    </source>
</evidence>
<comment type="subcellular location">
    <subcellularLocation>
        <location evidence="1">Membrane</location>
        <topology evidence="1">Multi-pass membrane protein</topology>
    </subcellularLocation>
</comment>
<dbReference type="Pfam" id="PF04138">
    <property type="entry name" value="GtrA_DPMS_TM"/>
    <property type="match status" value="1"/>
</dbReference>
<dbReference type="EMBL" id="VLNY01000003">
    <property type="protein sequence ID" value="KAA0023489.1"/>
    <property type="molecule type" value="Genomic_DNA"/>
</dbReference>
<feature type="transmembrane region" description="Helical" evidence="6">
    <location>
        <begin position="133"/>
        <end position="151"/>
    </location>
</feature>
<dbReference type="Proteomes" id="UP000322244">
    <property type="component" value="Unassembled WGS sequence"/>
</dbReference>
<evidence type="ECO:0000256" key="4">
    <source>
        <dbReference type="ARBA" id="ARBA00022989"/>
    </source>
</evidence>
<evidence type="ECO:0000256" key="5">
    <source>
        <dbReference type="ARBA" id="ARBA00023136"/>
    </source>
</evidence>
<dbReference type="InterPro" id="IPR007267">
    <property type="entry name" value="GtrA_DPMS_TM"/>
</dbReference>
<organism evidence="8 9">
    <name type="scientific">Antrihabitans cavernicola</name>
    <dbReference type="NCBI Taxonomy" id="2495913"/>
    <lineage>
        <taxon>Bacteria</taxon>
        <taxon>Bacillati</taxon>
        <taxon>Actinomycetota</taxon>
        <taxon>Actinomycetes</taxon>
        <taxon>Mycobacteriales</taxon>
        <taxon>Nocardiaceae</taxon>
        <taxon>Antrihabitans</taxon>
    </lineage>
</organism>
<dbReference type="InterPro" id="IPR051401">
    <property type="entry name" value="GtrA_CellWall_Glycosyl"/>
</dbReference>
<dbReference type="RefSeq" id="WP_149429834.1">
    <property type="nucleotide sequence ID" value="NZ_VLNY01000003.1"/>
</dbReference>
<accession>A0A5A7SDN8</accession>
<dbReference type="GO" id="GO:0000271">
    <property type="term" value="P:polysaccharide biosynthetic process"/>
    <property type="evidence" value="ECO:0007669"/>
    <property type="project" value="InterPro"/>
</dbReference>
<gene>
    <name evidence="8" type="ORF">FOY51_08795</name>
</gene>
<name>A0A5A7SDN8_9NOCA</name>
<reference evidence="8 9" key="1">
    <citation type="submission" date="2019-07" db="EMBL/GenBank/DDBJ databases">
        <title>Rhodococcus cavernicolus sp. nov., isolated from a cave.</title>
        <authorList>
            <person name="Lee S.D."/>
        </authorList>
    </citation>
    <scope>NUCLEOTIDE SEQUENCE [LARGE SCALE GENOMIC DNA]</scope>
    <source>
        <strain evidence="8 9">C1-24</strain>
    </source>
</reference>
<dbReference type="OrthoDB" id="9807815at2"/>
<dbReference type="AlphaFoldDB" id="A0A5A7SDN8"/>
<evidence type="ECO:0000256" key="6">
    <source>
        <dbReference type="SAM" id="Phobius"/>
    </source>
</evidence>